<evidence type="ECO:0000313" key="8">
    <source>
        <dbReference type="EMBL" id="RWS25692.1"/>
    </source>
</evidence>
<feature type="domain" description="Zinc finger PHD-type" evidence="7">
    <location>
        <begin position="41"/>
        <end position="91"/>
    </location>
</feature>
<evidence type="ECO:0000256" key="3">
    <source>
        <dbReference type="ARBA" id="ARBA00022771"/>
    </source>
</evidence>
<keyword evidence="3" id="KW-0863">Zinc-finger</keyword>
<dbReference type="InterPro" id="IPR019786">
    <property type="entry name" value="Zinc_finger_PHD-type_CS"/>
</dbReference>
<dbReference type="SUPFAM" id="SSF57903">
    <property type="entry name" value="FYVE/PHD zinc finger"/>
    <property type="match status" value="1"/>
</dbReference>
<name>A0A443SDV4_9ACAR</name>
<evidence type="ECO:0000313" key="9">
    <source>
        <dbReference type="Proteomes" id="UP000288716"/>
    </source>
</evidence>
<dbReference type="InterPro" id="IPR011011">
    <property type="entry name" value="Znf_FYVE_PHD"/>
</dbReference>
<evidence type="ECO:0000256" key="2">
    <source>
        <dbReference type="ARBA" id="ARBA00022723"/>
    </source>
</evidence>
<evidence type="ECO:0000256" key="1">
    <source>
        <dbReference type="ARBA" id="ARBA00004123"/>
    </source>
</evidence>
<dbReference type="InterPro" id="IPR001965">
    <property type="entry name" value="Znf_PHD"/>
</dbReference>
<dbReference type="AlphaFoldDB" id="A0A443SDV4"/>
<keyword evidence="2" id="KW-0479">Metal-binding</keyword>
<keyword evidence="5" id="KW-0539">Nucleus</keyword>
<dbReference type="PANTHER" id="PTHR46174">
    <property type="entry name" value="CXXC-TYPE ZINC FINGER PROTEIN 1"/>
    <property type="match status" value="1"/>
</dbReference>
<comment type="subcellular location">
    <subcellularLocation>
        <location evidence="1">Nucleus</location>
    </subcellularLocation>
</comment>
<dbReference type="InterPro" id="IPR037869">
    <property type="entry name" value="Spp1/CFP1"/>
</dbReference>
<feature type="region of interest" description="Disordered" evidence="6">
    <location>
        <begin position="200"/>
        <end position="220"/>
    </location>
</feature>
<evidence type="ECO:0000256" key="6">
    <source>
        <dbReference type="SAM" id="MobiDB-lite"/>
    </source>
</evidence>
<dbReference type="GO" id="GO:0045893">
    <property type="term" value="P:positive regulation of DNA-templated transcription"/>
    <property type="evidence" value="ECO:0007669"/>
    <property type="project" value="TreeGrafter"/>
</dbReference>
<dbReference type="Gene3D" id="3.90.980.20">
    <property type="match status" value="1"/>
</dbReference>
<dbReference type="STRING" id="299467.A0A443SDV4"/>
<accession>A0A443SDV4</accession>
<gene>
    <name evidence="8" type="ORF">B4U80_13795</name>
</gene>
<evidence type="ECO:0000259" key="7">
    <source>
        <dbReference type="SMART" id="SM00249"/>
    </source>
</evidence>
<dbReference type="SMART" id="SM00249">
    <property type="entry name" value="PHD"/>
    <property type="match status" value="1"/>
</dbReference>
<dbReference type="PANTHER" id="PTHR46174:SF1">
    <property type="entry name" value="CXXC-TYPE ZINC FINGER PROTEIN 1"/>
    <property type="match status" value="1"/>
</dbReference>
<dbReference type="VEuPathDB" id="VectorBase:LDEU006349"/>
<keyword evidence="9" id="KW-1185">Reference proteome</keyword>
<dbReference type="Proteomes" id="UP000288716">
    <property type="component" value="Unassembled WGS sequence"/>
</dbReference>
<evidence type="ECO:0000256" key="5">
    <source>
        <dbReference type="ARBA" id="ARBA00023242"/>
    </source>
</evidence>
<organism evidence="8 9">
    <name type="scientific">Leptotrombidium deliense</name>
    <dbReference type="NCBI Taxonomy" id="299467"/>
    <lineage>
        <taxon>Eukaryota</taxon>
        <taxon>Metazoa</taxon>
        <taxon>Ecdysozoa</taxon>
        <taxon>Arthropoda</taxon>
        <taxon>Chelicerata</taxon>
        <taxon>Arachnida</taxon>
        <taxon>Acari</taxon>
        <taxon>Acariformes</taxon>
        <taxon>Trombidiformes</taxon>
        <taxon>Prostigmata</taxon>
        <taxon>Anystina</taxon>
        <taxon>Parasitengona</taxon>
        <taxon>Trombiculoidea</taxon>
        <taxon>Trombiculidae</taxon>
        <taxon>Leptotrombidium</taxon>
    </lineage>
</organism>
<dbReference type="OrthoDB" id="5876800at2759"/>
<proteinExistence type="predicted"/>
<keyword evidence="4" id="KW-0862">Zinc</keyword>
<dbReference type="PROSITE" id="PS01359">
    <property type="entry name" value="ZF_PHD_1"/>
    <property type="match status" value="1"/>
</dbReference>
<dbReference type="GO" id="GO:0048188">
    <property type="term" value="C:Set1C/COMPASS complex"/>
    <property type="evidence" value="ECO:0007669"/>
    <property type="project" value="InterPro"/>
</dbReference>
<protein>
    <submittedName>
        <fullName evidence="8">PHD finger protein 1-like isoform X2</fullName>
    </submittedName>
</protein>
<sequence>MLSTSQRRINFKSFSGLNKKANKSNSLNWDENHFTNSENIYCYCKKPGVYYEKMLQCHCCLQWFHETCVEALQNPLLFGDLFYSFVCKACNKGQEKLTRIEMHLIDLVCIALNHLAMSSNYCYFSVKNEVVPLICEHLESIVCKDIHVIDAENLIERITLVLRTNPNLFVKSADLWALKMLPTCESFLFGVYYRAKNKAKQSSNRSSTKPKVQRATKRAEKCDDLQMVPETIDEKVLNNASNYAESGYMTSDNNSSSHTSVKGKSLKRCKKLKIMAEEISETLDTLIPFPPNFEGENNPFYD</sequence>
<dbReference type="EMBL" id="NCKV01003466">
    <property type="protein sequence ID" value="RWS25692.1"/>
    <property type="molecule type" value="Genomic_DNA"/>
</dbReference>
<comment type="caution">
    <text evidence="8">The sequence shown here is derived from an EMBL/GenBank/DDBJ whole genome shotgun (WGS) entry which is preliminary data.</text>
</comment>
<feature type="compositionally biased region" description="Polar residues" evidence="6">
    <location>
        <begin position="200"/>
        <end position="210"/>
    </location>
</feature>
<evidence type="ECO:0000256" key="4">
    <source>
        <dbReference type="ARBA" id="ARBA00022833"/>
    </source>
</evidence>
<dbReference type="GO" id="GO:0008270">
    <property type="term" value="F:zinc ion binding"/>
    <property type="evidence" value="ECO:0007669"/>
    <property type="project" value="UniProtKB-KW"/>
</dbReference>
<reference evidence="8 9" key="1">
    <citation type="journal article" date="2018" name="Gigascience">
        <title>Genomes of trombidid mites reveal novel predicted allergens and laterally-transferred genes associated with secondary metabolism.</title>
        <authorList>
            <person name="Dong X."/>
            <person name="Chaisiri K."/>
            <person name="Xia D."/>
            <person name="Armstrong S.D."/>
            <person name="Fang Y."/>
            <person name="Donnelly M.J."/>
            <person name="Kadowaki T."/>
            <person name="McGarry J.W."/>
            <person name="Darby A.C."/>
            <person name="Makepeace B.L."/>
        </authorList>
    </citation>
    <scope>NUCLEOTIDE SEQUENCE [LARGE SCALE GENOMIC DNA]</scope>
    <source>
        <strain evidence="8">UoL-UT</strain>
    </source>
</reference>